<dbReference type="GO" id="GO:0009986">
    <property type="term" value="C:cell surface"/>
    <property type="evidence" value="ECO:0007669"/>
    <property type="project" value="TreeGrafter"/>
</dbReference>
<dbReference type="GO" id="GO:0016020">
    <property type="term" value="C:membrane"/>
    <property type="evidence" value="ECO:0007669"/>
    <property type="project" value="UniProtKB-SubCell"/>
</dbReference>
<evidence type="ECO:0000256" key="5">
    <source>
        <dbReference type="SAM" id="Phobius"/>
    </source>
</evidence>
<evidence type="ECO:0000259" key="6">
    <source>
        <dbReference type="Pfam" id="PF23727"/>
    </source>
</evidence>
<evidence type="ECO:0000313" key="7">
    <source>
        <dbReference type="Ensembl" id="ENSSPUP00000010812.1"/>
    </source>
</evidence>
<feature type="transmembrane region" description="Helical" evidence="5">
    <location>
        <begin position="50"/>
        <end position="70"/>
    </location>
</feature>
<dbReference type="PANTHER" id="PTHR21419:SF7">
    <property type="entry name" value="PROTEIN FAM234A"/>
    <property type="match status" value="1"/>
</dbReference>
<dbReference type="Ensembl" id="ENSSPUT00000011530.1">
    <property type="protein sequence ID" value="ENSSPUP00000010809.1"/>
    <property type="gene ID" value="ENSSPUG00000008333.1"/>
</dbReference>
<organism evidence="7 8">
    <name type="scientific">Sphenodon punctatus</name>
    <name type="common">Tuatara</name>
    <name type="synonym">Hatteria punctata</name>
    <dbReference type="NCBI Taxonomy" id="8508"/>
    <lineage>
        <taxon>Eukaryota</taxon>
        <taxon>Metazoa</taxon>
        <taxon>Chordata</taxon>
        <taxon>Craniata</taxon>
        <taxon>Vertebrata</taxon>
        <taxon>Euteleostomi</taxon>
        <taxon>Lepidosauria</taxon>
        <taxon>Sphenodontia</taxon>
        <taxon>Sphenodontidae</taxon>
        <taxon>Sphenodon</taxon>
    </lineage>
</organism>
<dbReference type="PANTHER" id="PTHR21419">
    <property type="match status" value="1"/>
</dbReference>
<accession>A0A8D0GRC9</accession>
<dbReference type="InterPro" id="IPR045232">
    <property type="entry name" value="FAM234"/>
</dbReference>
<feature type="domain" description="FAM234A/B beta-propeller" evidence="6">
    <location>
        <begin position="82"/>
        <end position="192"/>
    </location>
</feature>
<sequence>MMENKDLEAEIHPLKNEDGKTQERQKNCAAKADACKKPTQLSQLSRWRTAAFFLSLFLCLIVVFAFSFIIPCPVRPISQRTWYRRYDGEVTYKFLAVEDVNRDKVQDVLFVFKSTNGSGHLNRSCSDEGLSSPCAFIAAVSGTNGSTLWERPIAEEVFLMECAIEQLGGAPFPGCLIIGKPESLIAVDSHTG</sequence>
<dbReference type="AlphaFoldDB" id="A0A8D0GRC9"/>
<comment type="subcellular location">
    <subcellularLocation>
        <location evidence="1">Membrane</location>
        <topology evidence="1">Single-pass membrane protein</topology>
    </subcellularLocation>
</comment>
<evidence type="ECO:0000256" key="1">
    <source>
        <dbReference type="ARBA" id="ARBA00004167"/>
    </source>
</evidence>
<evidence type="ECO:0000256" key="2">
    <source>
        <dbReference type="ARBA" id="ARBA00022692"/>
    </source>
</evidence>
<evidence type="ECO:0000256" key="4">
    <source>
        <dbReference type="ARBA" id="ARBA00023136"/>
    </source>
</evidence>
<dbReference type="OMA" id="FLMECAI"/>
<name>A0A8D0GRC9_SPHPU</name>
<proteinExistence type="predicted"/>
<protein>
    <recommendedName>
        <fullName evidence="6">FAM234A/B beta-propeller domain-containing protein</fullName>
    </recommendedName>
</protein>
<keyword evidence="4 5" id="KW-0472">Membrane</keyword>
<evidence type="ECO:0000313" key="8">
    <source>
        <dbReference type="Proteomes" id="UP000694392"/>
    </source>
</evidence>
<reference evidence="7" key="1">
    <citation type="submission" date="2025-05" db="UniProtKB">
        <authorList>
            <consortium name="Ensembl"/>
        </authorList>
    </citation>
    <scope>IDENTIFICATION</scope>
</reference>
<dbReference type="Pfam" id="PF23727">
    <property type="entry name" value="Beta-prop_FAM234A_B"/>
    <property type="match status" value="1"/>
</dbReference>
<dbReference type="GeneTree" id="ENSGT00530000063694"/>
<keyword evidence="2 5" id="KW-0812">Transmembrane</keyword>
<keyword evidence="8" id="KW-1185">Reference proteome</keyword>
<evidence type="ECO:0000256" key="3">
    <source>
        <dbReference type="ARBA" id="ARBA00022989"/>
    </source>
</evidence>
<dbReference type="Proteomes" id="UP000694392">
    <property type="component" value="Unplaced"/>
</dbReference>
<dbReference type="Ensembl" id="ENSSPUT00000011533.1">
    <property type="protein sequence ID" value="ENSSPUP00000010812.1"/>
    <property type="gene ID" value="ENSSPUG00000008333.1"/>
</dbReference>
<dbReference type="InterPro" id="IPR055409">
    <property type="entry name" value="Beta-prop_FAM234A_B"/>
</dbReference>
<keyword evidence="3 5" id="KW-1133">Transmembrane helix</keyword>